<accession>A0A0E9Q951</accession>
<name>A0A0E9Q951_ANGAN</name>
<protein>
    <submittedName>
        <fullName evidence="1">Uncharacterized protein</fullName>
    </submittedName>
</protein>
<dbReference type="EMBL" id="GBXM01095727">
    <property type="protein sequence ID" value="JAH12850.1"/>
    <property type="molecule type" value="Transcribed_RNA"/>
</dbReference>
<reference evidence="1" key="1">
    <citation type="submission" date="2014-11" db="EMBL/GenBank/DDBJ databases">
        <authorList>
            <person name="Amaro Gonzalez C."/>
        </authorList>
    </citation>
    <scope>NUCLEOTIDE SEQUENCE</scope>
</reference>
<sequence>MYFFQLFLCDFLNRLMFCIDW</sequence>
<organism evidence="1">
    <name type="scientific">Anguilla anguilla</name>
    <name type="common">European freshwater eel</name>
    <name type="synonym">Muraena anguilla</name>
    <dbReference type="NCBI Taxonomy" id="7936"/>
    <lineage>
        <taxon>Eukaryota</taxon>
        <taxon>Metazoa</taxon>
        <taxon>Chordata</taxon>
        <taxon>Craniata</taxon>
        <taxon>Vertebrata</taxon>
        <taxon>Euteleostomi</taxon>
        <taxon>Actinopterygii</taxon>
        <taxon>Neopterygii</taxon>
        <taxon>Teleostei</taxon>
        <taxon>Anguilliformes</taxon>
        <taxon>Anguillidae</taxon>
        <taxon>Anguilla</taxon>
    </lineage>
</organism>
<reference evidence="1" key="2">
    <citation type="journal article" date="2015" name="Fish Shellfish Immunol.">
        <title>Early steps in the European eel (Anguilla anguilla)-Vibrio vulnificus interaction in the gills: Role of the RtxA13 toxin.</title>
        <authorList>
            <person name="Callol A."/>
            <person name="Pajuelo D."/>
            <person name="Ebbesson L."/>
            <person name="Teles M."/>
            <person name="MacKenzie S."/>
            <person name="Amaro C."/>
        </authorList>
    </citation>
    <scope>NUCLEOTIDE SEQUENCE</scope>
</reference>
<dbReference type="AlphaFoldDB" id="A0A0E9Q951"/>
<evidence type="ECO:0000313" key="1">
    <source>
        <dbReference type="EMBL" id="JAH12850.1"/>
    </source>
</evidence>
<proteinExistence type="predicted"/>